<gene>
    <name evidence="4" type="ORF">NHN17_12225</name>
</gene>
<protein>
    <submittedName>
        <fullName evidence="4">LysM peptidoglycan-binding domain-containing protein</fullName>
    </submittedName>
</protein>
<feature type="domain" description="LysM" evidence="3">
    <location>
        <begin position="39"/>
        <end position="88"/>
    </location>
</feature>
<feature type="signal peptide" evidence="2">
    <location>
        <begin position="1"/>
        <end position="26"/>
    </location>
</feature>
<dbReference type="SUPFAM" id="SSF54106">
    <property type="entry name" value="LysM domain"/>
    <property type="match status" value="1"/>
</dbReference>
<comment type="caution">
    <text evidence="4">The sequence shown here is derived from an EMBL/GenBank/DDBJ whole genome shotgun (WGS) entry which is preliminary data.</text>
</comment>
<accession>A0ABT1N251</accession>
<evidence type="ECO:0000313" key="4">
    <source>
        <dbReference type="EMBL" id="MCQ1058821.1"/>
    </source>
</evidence>
<dbReference type="InterPro" id="IPR036779">
    <property type="entry name" value="LysM_dom_sf"/>
</dbReference>
<evidence type="ECO:0000259" key="3">
    <source>
        <dbReference type="PROSITE" id="PS51782"/>
    </source>
</evidence>
<dbReference type="Pfam" id="PF01476">
    <property type="entry name" value="LysM"/>
    <property type="match status" value="1"/>
</dbReference>
<feature type="region of interest" description="Disordered" evidence="1">
    <location>
        <begin position="302"/>
        <end position="323"/>
    </location>
</feature>
<proteinExistence type="predicted"/>
<dbReference type="PANTHER" id="PTHR34700:SF4">
    <property type="entry name" value="PHAGE-LIKE ELEMENT PBSX PROTEIN XKDP"/>
    <property type="match status" value="1"/>
</dbReference>
<evidence type="ECO:0000256" key="2">
    <source>
        <dbReference type="SAM" id="SignalP"/>
    </source>
</evidence>
<dbReference type="InterPro" id="IPR052196">
    <property type="entry name" value="Bact_Kbp"/>
</dbReference>
<dbReference type="PANTHER" id="PTHR34700">
    <property type="entry name" value="POTASSIUM BINDING PROTEIN KBP"/>
    <property type="match status" value="1"/>
</dbReference>
<dbReference type="InterPro" id="IPR018392">
    <property type="entry name" value="LysM"/>
</dbReference>
<reference evidence="4 5" key="1">
    <citation type="submission" date="2022-07" db="EMBL/GenBank/DDBJ databases">
        <title>Photobacterium pectinilyticum sp. nov., a marine bacterium isolated from surface seawater of Qingdao offshore.</title>
        <authorList>
            <person name="Wang X."/>
        </authorList>
    </citation>
    <scope>NUCLEOTIDE SEQUENCE [LARGE SCALE GENOMIC DNA]</scope>
    <source>
        <strain evidence="4 5">ZSDE20</strain>
    </source>
</reference>
<name>A0ABT1N251_9GAMM</name>
<feature type="compositionally biased region" description="Low complexity" evidence="1">
    <location>
        <begin position="310"/>
        <end position="323"/>
    </location>
</feature>
<keyword evidence="5" id="KW-1185">Reference proteome</keyword>
<dbReference type="EMBL" id="JANEYT010000024">
    <property type="protein sequence ID" value="MCQ1058821.1"/>
    <property type="molecule type" value="Genomic_DNA"/>
</dbReference>
<dbReference type="CDD" id="cd00118">
    <property type="entry name" value="LysM"/>
    <property type="match status" value="1"/>
</dbReference>
<dbReference type="PROSITE" id="PS51782">
    <property type="entry name" value="LYSM"/>
    <property type="match status" value="1"/>
</dbReference>
<evidence type="ECO:0000313" key="5">
    <source>
        <dbReference type="Proteomes" id="UP001524460"/>
    </source>
</evidence>
<evidence type="ECO:0000256" key="1">
    <source>
        <dbReference type="SAM" id="MobiDB-lite"/>
    </source>
</evidence>
<dbReference type="Gene3D" id="3.10.350.10">
    <property type="entry name" value="LysM domain"/>
    <property type="match status" value="1"/>
</dbReference>
<dbReference type="RefSeq" id="WP_255042847.1">
    <property type="nucleotide sequence ID" value="NZ_JANEYT010000024.1"/>
</dbReference>
<dbReference type="Proteomes" id="UP001524460">
    <property type="component" value="Unassembled WGS sequence"/>
</dbReference>
<feature type="chain" id="PRO_5045170048" evidence="2">
    <location>
        <begin position="27"/>
        <end position="369"/>
    </location>
</feature>
<keyword evidence="2" id="KW-0732">Signal</keyword>
<sequence length="369" mass="40832">MMKQWKKVPWRVMWLFVASMGVGVHAQSAALSVKEGAPAVYTVKKGDTLWDISAYYLASPWRWPELWQSNRHTVADPHWIYPGDQLHLHFVDGQPRLLRKPLRYLSPKIKVTPKPVTTLPAELLLPYLAEDKLLVEKERKNLPHVIGDSLAQGYIARGETVWVDMPLVVDEQWGVYRPAPPLERKLASGEIYRISSLKEVARGEVVSVTNTTSAVVLTDAYREVKPNDVLLPAPLPKHEGAMSFSPSPSLAATEAEVVASIGGMAYIATHEVVVLNQGHLDGLEVGHVLSVIRSGAGYTGDKGNYEYSEPDSPQLLSSPFPSSESGRLQDILIGEVIVIRPYEYFSLAVVTRATEPFRVGSRVVSPLRG</sequence>
<organism evidence="4 5">
    <name type="scientific">Photobacterium pectinilyticum</name>
    <dbReference type="NCBI Taxonomy" id="2906793"/>
    <lineage>
        <taxon>Bacteria</taxon>
        <taxon>Pseudomonadati</taxon>
        <taxon>Pseudomonadota</taxon>
        <taxon>Gammaproteobacteria</taxon>
        <taxon>Vibrionales</taxon>
        <taxon>Vibrionaceae</taxon>
        <taxon>Photobacterium</taxon>
    </lineage>
</organism>